<dbReference type="InterPro" id="IPR024079">
    <property type="entry name" value="MetalloPept_cat_dom_sf"/>
</dbReference>
<organism evidence="3 4">
    <name type="scientific">Sinanodonta woodiana</name>
    <name type="common">Chinese pond mussel</name>
    <name type="synonym">Anodonta woodiana</name>
    <dbReference type="NCBI Taxonomy" id="1069815"/>
    <lineage>
        <taxon>Eukaryota</taxon>
        <taxon>Metazoa</taxon>
        <taxon>Spiralia</taxon>
        <taxon>Lophotrochozoa</taxon>
        <taxon>Mollusca</taxon>
        <taxon>Bivalvia</taxon>
        <taxon>Autobranchia</taxon>
        <taxon>Heteroconchia</taxon>
        <taxon>Palaeoheterodonta</taxon>
        <taxon>Unionida</taxon>
        <taxon>Unionoidea</taxon>
        <taxon>Unionidae</taxon>
        <taxon>Unioninae</taxon>
        <taxon>Sinanodonta</taxon>
    </lineage>
</organism>
<comment type="caution">
    <text evidence="3">The sequence shown here is derived from an EMBL/GenBank/DDBJ whole genome shotgun (WGS) entry which is preliminary data.</text>
</comment>
<evidence type="ECO:0000259" key="2">
    <source>
        <dbReference type="PROSITE" id="PS50215"/>
    </source>
</evidence>
<dbReference type="PANTHER" id="PTHR11905:SF159">
    <property type="entry name" value="ADAM METALLOPROTEASE"/>
    <property type="match status" value="1"/>
</dbReference>
<comment type="caution">
    <text evidence="1">Lacks conserved residue(s) required for the propagation of feature annotation.</text>
</comment>
<evidence type="ECO:0000313" key="4">
    <source>
        <dbReference type="Proteomes" id="UP001634394"/>
    </source>
</evidence>
<evidence type="ECO:0000256" key="1">
    <source>
        <dbReference type="PROSITE-ProRule" id="PRU00276"/>
    </source>
</evidence>
<dbReference type="AlphaFoldDB" id="A0ABD3VTU2"/>
<feature type="binding site" evidence="1">
    <location>
        <position position="324"/>
    </location>
    <ligand>
        <name>Zn(2+)</name>
        <dbReference type="ChEBI" id="CHEBI:29105"/>
        <note>catalytic</note>
    </ligand>
</feature>
<feature type="domain" description="Peptidase M12B" evidence="2">
    <location>
        <begin position="158"/>
        <end position="369"/>
    </location>
</feature>
<accession>A0ABD3VTU2</accession>
<reference evidence="3 4" key="1">
    <citation type="submission" date="2024-11" db="EMBL/GenBank/DDBJ databases">
        <title>Chromosome-level genome assembly of the freshwater bivalve Anodonta woodiana.</title>
        <authorList>
            <person name="Chen X."/>
        </authorList>
    </citation>
    <scope>NUCLEOTIDE SEQUENCE [LARGE SCALE GENOMIC DNA]</scope>
    <source>
        <strain evidence="3">MN2024</strain>
        <tissue evidence="3">Gills</tissue>
    </source>
</reference>
<gene>
    <name evidence="3" type="ORF">ACJMK2_005638</name>
</gene>
<dbReference type="EMBL" id="JBJQND010000010">
    <property type="protein sequence ID" value="KAL3863917.1"/>
    <property type="molecule type" value="Genomic_DNA"/>
</dbReference>
<name>A0ABD3VTU2_SINWO</name>
<dbReference type="PANTHER" id="PTHR11905">
    <property type="entry name" value="ADAM A DISINTEGRIN AND METALLOPROTEASE DOMAIN"/>
    <property type="match status" value="1"/>
</dbReference>
<dbReference type="Pfam" id="PF13688">
    <property type="entry name" value="Reprolysin_5"/>
    <property type="match status" value="1"/>
</dbReference>
<feature type="active site" evidence="1">
    <location>
        <position position="315"/>
    </location>
</feature>
<sequence length="403" mass="45182">MPQKKKFMFLLNGEEIELDLQLNNIARDDTSVHVTENGILKLIDIPKDDTEMFGFYQDPKTNAAVMVNCDKLGSICQLVGTFMLNGQKYRLEPSGDRSEATHFVTEIRQDDKDSDMYGDSQQIPDLPSSAPRYRNLNTVYSTDDKRGRIKRTIPAGVDIIELYIYTDESIYQRFLALYGNMTTALAKIQQYYSVIGNEMDLEYQQVKSANTLGIDIRIYLKGVRVALVASDAPWSSPAVDSTGKLNSSKALNDFSTWQKNYQIANNLQYDLALAVTALCIAGKTWFSAVCFSDSFYHASIIEDRGCRLALTAVHELGHFLAANHDPTNGSCSYGYIMAPSFYTANATTASIQHTFSSCSISSMTSFLYNLGELIYVTGELYARRRRDAMGPFAKCLIIPHVRR</sequence>
<protein>
    <recommendedName>
        <fullName evidence="2">Peptidase M12B domain-containing protein</fullName>
    </recommendedName>
</protein>
<dbReference type="SUPFAM" id="SSF55486">
    <property type="entry name" value="Metalloproteases ('zincins'), catalytic domain"/>
    <property type="match status" value="1"/>
</dbReference>
<dbReference type="Gene3D" id="3.40.390.10">
    <property type="entry name" value="Collagenase (Catalytic Domain)"/>
    <property type="match status" value="1"/>
</dbReference>
<proteinExistence type="predicted"/>
<keyword evidence="1" id="KW-0479">Metal-binding</keyword>
<feature type="binding site" evidence="1">
    <location>
        <position position="314"/>
    </location>
    <ligand>
        <name>Zn(2+)</name>
        <dbReference type="ChEBI" id="CHEBI:29105"/>
        <note>catalytic</note>
    </ligand>
</feature>
<keyword evidence="4" id="KW-1185">Reference proteome</keyword>
<dbReference type="InterPro" id="IPR001590">
    <property type="entry name" value="Peptidase_M12B"/>
</dbReference>
<dbReference type="Proteomes" id="UP001634394">
    <property type="component" value="Unassembled WGS sequence"/>
</dbReference>
<feature type="binding site" evidence="1">
    <location>
        <position position="318"/>
    </location>
    <ligand>
        <name>Zn(2+)</name>
        <dbReference type="ChEBI" id="CHEBI:29105"/>
        <note>catalytic</note>
    </ligand>
</feature>
<dbReference type="PROSITE" id="PS50215">
    <property type="entry name" value="ADAM_MEPRO"/>
    <property type="match status" value="1"/>
</dbReference>
<dbReference type="GO" id="GO:0046872">
    <property type="term" value="F:metal ion binding"/>
    <property type="evidence" value="ECO:0007669"/>
    <property type="project" value="UniProtKB-KW"/>
</dbReference>
<keyword evidence="1" id="KW-0862">Zinc</keyword>
<evidence type="ECO:0000313" key="3">
    <source>
        <dbReference type="EMBL" id="KAL3863917.1"/>
    </source>
</evidence>